<organism evidence="3 4">
    <name type="scientific">Thioploca ingrica</name>
    <dbReference type="NCBI Taxonomy" id="40754"/>
    <lineage>
        <taxon>Bacteria</taxon>
        <taxon>Pseudomonadati</taxon>
        <taxon>Pseudomonadota</taxon>
        <taxon>Gammaproteobacteria</taxon>
        <taxon>Thiotrichales</taxon>
        <taxon>Thiotrichaceae</taxon>
        <taxon>Thioploca</taxon>
    </lineage>
</organism>
<keyword evidence="4" id="KW-1185">Reference proteome</keyword>
<feature type="coiled-coil region" evidence="1">
    <location>
        <begin position="943"/>
        <end position="997"/>
    </location>
</feature>
<proteinExistence type="predicted"/>
<feature type="domain" description="YhaN AAA" evidence="2">
    <location>
        <begin position="1"/>
        <end position="207"/>
    </location>
</feature>
<sequence>MKILRLELAAFGLFTNKILDLSAGNPGLHILYGANEAGKSTMRRALSHVLFGIPERTLDAHFHANEQLRVGAHLRNSHGEELICYRRKGRKNTLLDADNNPLDETDFQTRFLGGMNEAQFTALFCFDHEQLRQGGNDLLSGGGAVGESLFEAGTGSLKIHDILTELDKQKEELFKARGTKPLLNQTIKVYKDACKRIKDCSLSVNEWSEQAKKLDEAQQQHTYLTQQLQQLRAEQHRLERIQRTRPLLQRHQELKAEWAQLQDAILLPDDAATKHFQAKLSLRTAQTQEKQAIQDIAQLQSQLGAIQIPQALLIQKAIIDDLRGRLGSHQKAARDLPGVRTEMRTVEGEARILLQRLYPDLDLPDIATKLTITNPQRERVKQLAAQAPALYENQRSTAKRLEEITEHHIQQQQLLEKLPLCPDLTLLRATLTRACKYSNLEELQSKDEQEVRRLTEQTEINLRQLGLWSGQLEALERIALPKMDRIDSFDRRFKEIDNDQQRIKERLLEARRQNELATKKINALRWAGEIPTEEALLQARQIRQTYWQTLKQSQITSELCHTFEEALAQADEIADRLRREANRVAEYSVLLAEQHNAQREQELQTKKWHTTNELLANLQTEWEECWKPLGIKPWSAPEMRSWLSECFGLRQQASLLRERRQQLQDRRQLIAELCRELTQALLPLQPFLQGELLTHLPDLIAQGEACVNEVTQIQRQNENLQLELNNLIKEKHRIETARQQINSTLKQWQTEWAQALMPLHLPADTSPETARNGLNDLDQVVNKLDKMNGLRRRVDLMCRDAELFRQDVATLAQKVAPELVNEPAEQVVPELSNRLSQTEKEATRYEQLQHRLQAEQQRLTNATQQVQVAQAHLQALLEQAHCHDLAALESAEQASTHKKTVQRELIELEQQLLEQGEGLSLTDLANAVATVDIDQLPGQLHHCTEQTQQLEQERSEIDQYIGELRTLLKQMDGNAAAAQAADEAQLALAEMQELSERYMQIHLAASVLRKSIERYREQHQGPLLTRASELFQQLTLNSFYGLKTDYNSNNDQPILVGLRTFDNAVIQTTGMSDGTRDQLYLALRLASIERYLEKNSPLPLILDDILINFDDERSRATLSVFGKLCQKTQILFLTHHPHLVELAQTTLPNESLVMHRL</sequence>
<dbReference type="STRING" id="40754.THII_2057"/>
<dbReference type="Pfam" id="PF13514">
    <property type="entry name" value="AAA_27"/>
    <property type="match status" value="1"/>
</dbReference>
<gene>
    <name evidence="3" type="ORF">THII_2057</name>
</gene>
<protein>
    <recommendedName>
        <fullName evidence="2">YhaN AAA domain-containing protein</fullName>
    </recommendedName>
</protein>
<dbReference type="OrthoDB" id="9789562at2"/>
<dbReference type="InterPro" id="IPR038734">
    <property type="entry name" value="YhaN_AAA"/>
</dbReference>
<dbReference type="InterPro" id="IPR027417">
    <property type="entry name" value="P-loop_NTPase"/>
</dbReference>
<evidence type="ECO:0000259" key="2">
    <source>
        <dbReference type="Pfam" id="PF13514"/>
    </source>
</evidence>
<evidence type="ECO:0000256" key="1">
    <source>
        <dbReference type="SAM" id="Coils"/>
    </source>
</evidence>
<dbReference type="PANTHER" id="PTHR41259">
    <property type="entry name" value="DOUBLE-STRAND BREAK REPAIR RAD50 ATPASE, PUTATIVE-RELATED"/>
    <property type="match status" value="1"/>
</dbReference>
<dbReference type="KEGG" id="tig:THII_2057"/>
<dbReference type="AlphaFoldDB" id="A0A090AGQ5"/>
<dbReference type="HOGENOM" id="CLU_006135_0_0_6"/>
<dbReference type="SUPFAM" id="SSF52540">
    <property type="entry name" value="P-loop containing nucleoside triphosphate hydrolases"/>
    <property type="match status" value="1"/>
</dbReference>
<keyword evidence="1" id="KW-0175">Coiled coil</keyword>
<feature type="coiled-coil region" evidence="1">
    <location>
        <begin position="493"/>
        <end position="520"/>
    </location>
</feature>
<evidence type="ECO:0000313" key="3">
    <source>
        <dbReference type="EMBL" id="BAP56354.1"/>
    </source>
</evidence>
<feature type="coiled-coil region" evidence="1">
    <location>
        <begin position="828"/>
        <end position="911"/>
    </location>
</feature>
<dbReference type="PANTHER" id="PTHR41259:SF1">
    <property type="entry name" value="DOUBLE-STRAND BREAK REPAIR RAD50 ATPASE, PUTATIVE-RELATED"/>
    <property type="match status" value="1"/>
</dbReference>
<dbReference type="Gene3D" id="3.40.50.300">
    <property type="entry name" value="P-loop containing nucleotide triphosphate hydrolases"/>
    <property type="match status" value="2"/>
</dbReference>
<accession>A0A090AGQ5</accession>
<reference evidence="3 4" key="1">
    <citation type="journal article" date="2014" name="ISME J.">
        <title>Ecophysiology of Thioploca ingrica as revealed by the complete genome sequence supplemented with proteomic evidence.</title>
        <authorList>
            <person name="Kojima H."/>
            <person name="Ogura Y."/>
            <person name="Yamamoto N."/>
            <person name="Togashi T."/>
            <person name="Mori H."/>
            <person name="Watanabe T."/>
            <person name="Nemoto F."/>
            <person name="Kurokawa K."/>
            <person name="Hayashi T."/>
            <person name="Fukui M."/>
        </authorList>
    </citation>
    <scope>NUCLEOTIDE SEQUENCE [LARGE SCALE GENOMIC DNA]</scope>
</reference>
<feature type="coiled-coil region" evidence="1">
    <location>
        <begin position="710"/>
        <end position="737"/>
    </location>
</feature>
<dbReference type="Proteomes" id="UP000031623">
    <property type="component" value="Chromosome"/>
</dbReference>
<name>A0A090AGQ5_9GAMM</name>
<dbReference type="EMBL" id="AP014633">
    <property type="protein sequence ID" value="BAP56354.1"/>
    <property type="molecule type" value="Genomic_DNA"/>
</dbReference>
<evidence type="ECO:0000313" key="4">
    <source>
        <dbReference type="Proteomes" id="UP000031623"/>
    </source>
</evidence>
<feature type="coiled-coil region" evidence="1">
    <location>
        <begin position="214"/>
        <end position="244"/>
    </location>
</feature>